<dbReference type="AlphaFoldDB" id="A0A9K3LZA0"/>
<reference evidence="8" key="1">
    <citation type="journal article" date="2021" name="Sci. Rep.">
        <title>Diploid genomic architecture of Nitzschia inconspicua, an elite biomass production diatom.</title>
        <authorList>
            <person name="Oliver A."/>
            <person name="Podell S."/>
            <person name="Pinowska A."/>
            <person name="Traller J.C."/>
            <person name="Smith S.R."/>
            <person name="McClure R."/>
            <person name="Beliaev A."/>
            <person name="Bohutskyi P."/>
            <person name="Hill E.A."/>
            <person name="Rabines A."/>
            <person name="Zheng H."/>
            <person name="Allen L.Z."/>
            <person name="Kuo A."/>
            <person name="Grigoriev I.V."/>
            <person name="Allen A.E."/>
            <person name="Hazlebeck D."/>
            <person name="Allen E.E."/>
        </authorList>
    </citation>
    <scope>NUCLEOTIDE SEQUENCE</scope>
    <source>
        <strain evidence="8">Hildebrandi</strain>
    </source>
</reference>
<protein>
    <submittedName>
        <fullName evidence="8">Cleft lip and palate transmembrane protein 1 (CLPTM1) domain containing protein</fullName>
    </submittedName>
</protein>
<keyword evidence="4 7" id="KW-1133">Transmembrane helix</keyword>
<keyword evidence="5 7" id="KW-0472">Membrane</keyword>
<feature type="region of interest" description="Disordered" evidence="6">
    <location>
        <begin position="648"/>
        <end position="671"/>
    </location>
</feature>
<feature type="transmembrane region" description="Helical" evidence="7">
    <location>
        <begin position="717"/>
        <end position="738"/>
    </location>
</feature>
<organism evidence="8 9">
    <name type="scientific">Nitzschia inconspicua</name>
    <dbReference type="NCBI Taxonomy" id="303405"/>
    <lineage>
        <taxon>Eukaryota</taxon>
        <taxon>Sar</taxon>
        <taxon>Stramenopiles</taxon>
        <taxon>Ochrophyta</taxon>
        <taxon>Bacillariophyta</taxon>
        <taxon>Bacillariophyceae</taxon>
        <taxon>Bacillariophycidae</taxon>
        <taxon>Bacillariales</taxon>
        <taxon>Bacillariaceae</taxon>
        <taxon>Nitzschia</taxon>
    </lineage>
</organism>
<feature type="transmembrane region" description="Helical" evidence="7">
    <location>
        <begin position="34"/>
        <end position="54"/>
    </location>
</feature>
<evidence type="ECO:0000256" key="7">
    <source>
        <dbReference type="SAM" id="Phobius"/>
    </source>
</evidence>
<evidence type="ECO:0000256" key="5">
    <source>
        <dbReference type="ARBA" id="ARBA00023136"/>
    </source>
</evidence>
<keyword evidence="9" id="KW-1185">Reference proteome</keyword>
<sequence length="837" mass="93917">MASTSTPSSSVAAAAAVPVVPPKTGDTKKRSSSIFSSSCAASFLMVGYILMAFFNIHGLMFPLTFVKLEDYGPQDSWIHPLWETEAKMAMKVYLSTKQRFDKEFLRADLPERNHNNNHGLNEEEDTTDPNQKSKPSNLDTVLLWQDTINRASMSKSFLLSTWDCIKDGQDTCTEEQSDASLTYARNWLDHQEHLLKEDDGSILSTIQSAGQGIESTSILLTFYNGIAKRLRLLLKATGFGSNNDDDDDDDNIVAAHKGILNRTLVHLSPTSPLWSALQQNATVYLHVAVMRQQYFVEQPESFNQAALALGQASRMNSLLFGQVDLVKYDEPNHLTKPARILYHDVTYLVRKYLLQQSVGRPPWDMQVAKPEYYQAYQAAQQMKLDGAGYPYWKPEVTIKYLIDDDSYPAALAHVSGMELVRVPQKTKTHPTGLAFLPVLHVDEIGMTSDKYIPINETVSSLPLRISFDRSDMKDEHHVHATTATAGGISPARWRLLSHLSKSLDSQRELGFEQSDIDDLRRLIADTNVTLLGITVLASALHLLFEFLTFKNEVSFWQNNSDLTGLSVRSLFLDMIGQFIIVLYLIDRDSSLLMTIPSAIGVLIALWKCQRAAGFAFVPVSPDDRKVAPSFWNIIPRLFGYKLTAKRLQTAPPSSPTDDKASSSSSKQNSGTATTKIDLQALTIEADRQATSRLGSILLPLVLGYTMYSLVMEEHISWYSWLITSASSAVYAFGFVLMTPQLFLNYKLKSVAHLPWRVLVYKSLNTFIDDLFSFIIRMPTMARISCFRDDVVFFIYLYQRWLYPVDTSRPVEGGGDGTSTTESPTSRDEAALEKKKKQ</sequence>
<dbReference type="InterPro" id="IPR008429">
    <property type="entry name" value="CLPTM1"/>
</dbReference>
<dbReference type="PANTHER" id="PTHR21347:SF0">
    <property type="entry name" value="LIPID SCRAMBLASE CLPTM1L"/>
    <property type="match status" value="1"/>
</dbReference>
<dbReference type="GO" id="GO:0016020">
    <property type="term" value="C:membrane"/>
    <property type="evidence" value="ECO:0007669"/>
    <property type="project" value="UniProtKB-SubCell"/>
</dbReference>
<evidence type="ECO:0000313" key="8">
    <source>
        <dbReference type="EMBL" id="KAG7370575.1"/>
    </source>
</evidence>
<feature type="compositionally biased region" description="Basic and acidic residues" evidence="6">
    <location>
        <begin position="824"/>
        <end position="837"/>
    </location>
</feature>
<evidence type="ECO:0000256" key="4">
    <source>
        <dbReference type="ARBA" id="ARBA00022989"/>
    </source>
</evidence>
<gene>
    <name evidence="8" type="ORF">IV203_019145</name>
</gene>
<evidence type="ECO:0000256" key="3">
    <source>
        <dbReference type="ARBA" id="ARBA00022692"/>
    </source>
</evidence>
<dbReference type="OrthoDB" id="378564at2759"/>
<feature type="region of interest" description="Disordered" evidence="6">
    <location>
        <begin position="107"/>
        <end position="136"/>
    </location>
</feature>
<reference evidence="8" key="2">
    <citation type="submission" date="2021-04" db="EMBL/GenBank/DDBJ databases">
        <authorList>
            <person name="Podell S."/>
        </authorList>
    </citation>
    <scope>NUCLEOTIDE SEQUENCE</scope>
    <source>
        <strain evidence="8">Hildebrandi</strain>
    </source>
</reference>
<dbReference type="Pfam" id="PF05602">
    <property type="entry name" value="CLPTM1"/>
    <property type="match status" value="1"/>
</dbReference>
<feature type="transmembrane region" description="Helical" evidence="7">
    <location>
        <begin position="693"/>
        <end position="711"/>
    </location>
</feature>
<dbReference type="Proteomes" id="UP000693970">
    <property type="component" value="Unassembled WGS sequence"/>
</dbReference>
<name>A0A9K3LZA0_9STRA</name>
<comment type="similarity">
    <text evidence="2">Belongs to the CLPTM1 family.</text>
</comment>
<feature type="region of interest" description="Disordered" evidence="6">
    <location>
        <begin position="809"/>
        <end position="837"/>
    </location>
</feature>
<keyword evidence="3 7" id="KW-0812">Transmembrane</keyword>
<dbReference type="EMBL" id="JAGRRH010000004">
    <property type="protein sequence ID" value="KAG7370575.1"/>
    <property type="molecule type" value="Genomic_DNA"/>
</dbReference>
<comment type="subcellular location">
    <subcellularLocation>
        <location evidence="1">Membrane</location>
        <topology evidence="1">Multi-pass membrane protein</topology>
    </subcellularLocation>
</comment>
<evidence type="ECO:0000256" key="2">
    <source>
        <dbReference type="ARBA" id="ARBA00009310"/>
    </source>
</evidence>
<dbReference type="GO" id="GO:0012505">
    <property type="term" value="C:endomembrane system"/>
    <property type="evidence" value="ECO:0007669"/>
    <property type="project" value="TreeGrafter"/>
</dbReference>
<feature type="transmembrane region" description="Helical" evidence="7">
    <location>
        <begin position="567"/>
        <end position="585"/>
    </location>
</feature>
<evidence type="ECO:0000256" key="1">
    <source>
        <dbReference type="ARBA" id="ARBA00004141"/>
    </source>
</evidence>
<accession>A0A9K3LZA0</accession>
<proteinExistence type="inferred from homology"/>
<evidence type="ECO:0000313" key="9">
    <source>
        <dbReference type="Proteomes" id="UP000693970"/>
    </source>
</evidence>
<feature type="transmembrane region" description="Helical" evidence="7">
    <location>
        <begin position="528"/>
        <end position="547"/>
    </location>
</feature>
<evidence type="ECO:0000256" key="6">
    <source>
        <dbReference type="SAM" id="MobiDB-lite"/>
    </source>
</evidence>
<dbReference type="PANTHER" id="PTHR21347">
    <property type="entry name" value="CLEFT LIP AND PALATE ASSOCIATED TRANSMEMBRANE PROTEIN-RELATED"/>
    <property type="match status" value="1"/>
</dbReference>
<comment type="caution">
    <text evidence="8">The sequence shown here is derived from an EMBL/GenBank/DDBJ whole genome shotgun (WGS) entry which is preliminary data.</text>
</comment>